<sequence>MWVLRISRSFLFLLFLVSLAFAQDLKYCELPVKDGDFSKTYTYGQVQLVKLYVERCNRSIDEQLKKLKSRYANLSSAATSLADFKRIPTVVEQLVSLKQERDRRTESLRKELKSTKIRSVYVVLIDAPLSYNTRLKSLASKIISNTASKETASLIENLGLKELFTIPYGKSMVTQDVYENRQYYYGRVQYIFAAEVEIHPFVRGYLSRLRFRDVNVKVFNAFSRDLKGKVVNFLENYMVPDVAERLADELWDAVDLWKSEILSDNRKVLTQVKNKVTDYKQSVSQLDVQIAKLSDEIVRLRSLLNRLYRQIGFKCMDKTRPEVCIANAKKYVNARLKDLEKEALKLISLKKESAYMELGGLQVKSKVESWKARLRQSYSKPLKLFRNLKVRLYPKKVYAYPYLDDKGNLHCLAVSEMAVAR</sequence>
<dbReference type="STRING" id="1298851.TST_1098"/>
<name>A0A0S3QU94_THET7</name>
<feature type="coiled-coil region" evidence="1">
    <location>
        <begin position="276"/>
        <end position="310"/>
    </location>
</feature>
<dbReference type="RefSeq" id="WP_068549884.1">
    <property type="nucleotide sequence ID" value="NZ_AP013035.1"/>
</dbReference>
<dbReference type="KEGG" id="ttk:TST_1098"/>
<evidence type="ECO:0008006" key="5">
    <source>
        <dbReference type="Google" id="ProtNLM"/>
    </source>
</evidence>
<dbReference type="Proteomes" id="UP000063234">
    <property type="component" value="Chromosome"/>
</dbReference>
<dbReference type="PROSITE" id="PS50096">
    <property type="entry name" value="IQ"/>
    <property type="match status" value="1"/>
</dbReference>
<protein>
    <recommendedName>
        <fullName evidence="5">OmpH family outer membrane protein</fullName>
    </recommendedName>
</protein>
<evidence type="ECO:0000256" key="2">
    <source>
        <dbReference type="SAM" id="SignalP"/>
    </source>
</evidence>
<reference evidence="4" key="1">
    <citation type="journal article" date="2018" name="Science">
        <title>A primordial and reversible TCA cycle in a facultatively chemolithoautotrophic thermophile.</title>
        <authorList>
            <person name="Nunoura T."/>
            <person name="Chikaraishi Y."/>
            <person name="Izaki R."/>
            <person name="Suwa T."/>
            <person name="Sato T."/>
            <person name="Harada T."/>
            <person name="Mori K."/>
            <person name="Kato Y."/>
            <person name="Miyazaki M."/>
            <person name="Shimamura S."/>
            <person name="Yanagawa K."/>
            <person name="Shuto A."/>
            <person name="Ohkouchi N."/>
            <person name="Fujita N."/>
            <person name="Takaki Y."/>
            <person name="Atomi H."/>
            <person name="Takai K."/>
        </authorList>
    </citation>
    <scope>NUCLEOTIDE SEQUENCE [LARGE SCALE GENOMIC DNA]</scope>
    <source>
        <strain evidence="4">DSM 17441 / JCM 13301 / NBRC 103674 / ABI70S6</strain>
    </source>
</reference>
<evidence type="ECO:0000256" key="1">
    <source>
        <dbReference type="SAM" id="Coils"/>
    </source>
</evidence>
<accession>A0A0S3QU94</accession>
<feature type="chain" id="PRO_5006616340" description="OmpH family outer membrane protein" evidence="2">
    <location>
        <begin position="23"/>
        <end position="421"/>
    </location>
</feature>
<proteinExistence type="predicted"/>
<dbReference type="EMBL" id="AP013035">
    <property type="protein sequence ID" value="BAT71892.1"/>
    <property type="molecule type" value="Genomic_DNA"/>
</dbReference>
<feature type="signal peptide" evidence="2">
    <location>
        <begin position="1"/>
        <end position="22"/>
    </location>
</feature>
<evidence type="ECO:0000313" key="4">
    <source>
        <dbReference type="Proteomes" id="UP000063234"/>
    </source>
</evidence>
<keyword evidence="1" id="KW-0175">Coiled coil</keyword>
<evidence type="ECO:0000313" key="3">
    <source>
        <dbReference type="EMBL" id="BAT71892.1"/>
    </source>
</evidence>
<gene>
    <name evidence="3" type="ORF">TST_1098</name>
</gene>
<keyword evidence="2" id="KW-0732">Signal</keyword>
<keyword evidence="4" id="KW-1185">Reference proteome</keyword>
<organism evidence="3 4">
    <name type="scientific">Thermosulfidibacter takaii (strain DSM 17441 / JCM 13301 / NBRC 103674 / ABI70S6)</name>
    <dbReference type="NCBI Taxonomy" id="1298851"/>
    <lineage>
        <taxon>Bacteria</taxon>
        <taxon>Pseudomonadati</taxon>
        <taxon>Thermosulfidibacterota</taxon>
        <taxon>Thermosulfidibacteria</taxon>
        <taxon>Thermosulfidibacterales</taxon>
        <taxon>Thermosulfidibacteraceae</taxon>
    </lineage>
</organism>
<dbReference type="AlphaFoldDB" id="A0A0S3QU94"/>